<sequence length="160" mass="18400">MKRLFALLFVLTSFFVHAQKKTTPYFVLNAGYEYWNGNYGRLGTDLYLVQPNDNIFTVNANVNLGYMKDKFRVIPEVGFGYLFNFKNNPGDPYSSNISSAFYTVRADISPWTITPKVGFAVLSLLEFNAGYAFEFREYEDFKDMNGFRAGLTIHLPTQLF</sequence>
<dbReference type="EMBL" id="RDOJ01000001">
    <property type="protein sequence ID" value="RLZ12679.1"/>
    <property type="molecule type" value="Genomic_DNA"/>
</dbReference>
<feature type="signal peptide" evidence="1">
    <location>
        <begin position="1"/>
        <end position="18"/>
    </location>
</feature>
<dbReference type="Proteomes" id="UP000275348">
    <property type="component" value="Unassembled WGS sequence"/>
</dbReference>
<evidence type="ECO:0008006" key="4">
    <source>
        <dbReference type="Google" id="ProtNLM"/>
    </source>
</evidence>
<comment type="caution">
    <text evidence="2">The sequence shown here is derived from an EMBL/GenBank/DDBJ whole genome shotgun (WGS) entry which is preliminary data.</text>
</comment>
<dbReference type="OrthoDB" id="1450938at2"/>
<proteinExistence type="predicted"/>
<accession>A0A3L9MQ18</accession>
<evidence type="ECO:0000256" key="1">
    <source>
        <dbReference type="SAM" id="SignalP"/>
    </source>
</evidence>
<keyword evidence="1" id="KW-0732">Signal</keyword>
<dbReference type="AlphaFoldDB" id="A0A3L9MQ18"/>
<gene>
    <name evidence="2" type="ORF">EAH69_00565</name>
</gene>
<evidence type="ECO:0000313" key="3">
    <source>
        <dbReference type="Proteomes" id="UP000275348"/>
    </source>
</evidence>
<organism evidence="2 3">
    <name type="scientific">Faecalibacter macacae</name>
    <dbReference type="NCBI Taxonomy" id="1859289"/>
    <lineage>
        <taxon>Bacteria</taxon>
        <taxon>Pseudomonadati</taxon>
        <taxon>Bacteroidota</taxon>
        <taxon>Flavobacteriia</taxon>
        <taxon>Flavobacteriales</taxon>
        <taxon>Weeksellaceae</taxon>
        <taxon>Faecalibacter</taxon>
    </lineage>
</organism>
<feature type="chain" id="PRO_5018195467" description="Outer membrane protein beta-barrel domain-containing protein" evidence="1">
    <location>
        <begin position="19"/>
        <end position="160"/>
    </location>
</feature>
<dbReference type="RefSeq" id="WP_121933257.1">
    <property type="nucleotide sequence ID" value="NZ_RDOJ01000001.1"/>
</dbReference>
<name>A0A3L9MQ18_9FLAO</name>
<reference evidence="2 3" key="1">
    <citation type="submission" date="2018-10" db="EMBL/GenBank/DDBJ databases">
        <authorList>
            <person name="Chen X."/>
        </authorList>
    </citation>
    <scope>NUCLEOTIDE SEQUENCE [LARGE SCALE GENOMIC DNA]</scope>
    <source>
        <strain evidence="2 3">YIM 102668</strain>
    </source>
</reference>
<protein>
    <recommendedName>
        <fullName evidence="4">Outer membrane protein beta-barrel domain-containing protein</fullName>
    </recommendedName>
</protein>
<keyword evidence="3" id="KW-1185">Reference proteome</keyword>
<evidence type="ECO:0000313" key="2">
    <source>
        <dbReference type="EMBL" id="RLZ12679.1"/>
    </source>
</evidence>